<dbReference type="InterPro" id="IPR013762">
    <property type="entry name" value="Integrase-like_cat_sf"/>
</dbReference>
<protein>
    <submittedName>
        <fullName evidence="2">Uncharacterized protein</fullName>
    </submittedName>
</protein>
<evidence type="ECO:0000313" key="2">
    <source>
        <dbReference type="EMBL" id="THF54649.1"/>
    </source>
</evidence>
<dbReference type="InterPro" id="IPR011010">
    <property type="entry name" value="DNA_brk_join_enz"/>
</dbReference>
<dbReference type="Gene3D" id="1.10.443.10">
    <property type="entry name" value="Intergrase catalytic core"/>
    <property type="match status" value="1"/>
</dbReference>
<accession>A0ABY2Q224</accession>
<proteinExistence type="predicted"/>
<name>A0ABY2Q224_9HYPH</name>
<dbReference type="RefSeq" id="WP_136360211.1">
    <property type="nucleotide sequence ID" value="NZ_SSNY01000017.1"/>
</dbReference>
<evidence type="ECO:0000256" key="1">
    <source>
        <dbReference type="ARBA" id="ARBA00023172"/>
    </source>
</evidence>
<dbReference type="Proteomes" id="UP000306441">
    <property type="component" value="Unassembled WGS sequence"/>
</dbReference>
<sequence length="352" mass="39746">MTTKQKFSSLRLEDWPAYDRDLWMAAQKKAGIFDEAGFAADWQPTTLRSLERGYGLYLSWLAQRHNLDQDAAPVDRVDQDWIKTFLNAYAPGRSELTVAAAVRGIAYVVRATNPPDGQPWLTKLAHRMTNTAVPSRPKLPRMSSVAELEELGRHLMRAGWKDLQMRKISGAQIFRNGLMIAALIARPEPRRRNFAALRINHSFLRDQIGVRVRFLKDETKKGRDIDFHYPGWLTRPFDVYVNDIRPLLQTRSSVNDEGWLWIGQKGEPLRPHSVTGIVTKTTKQHLGKPVSPHLFRDIAATDIALLDPGHVGITKSVLGHASLSSSQKSYNQATSFSAVMRLDAVLEGLMED</sequence>
<gene>
    <name evidence="2" type="ORF">E6C48_21325</name>
</gene>
<keyword evidence="3" id="KW-1185">Reference proteome</keyword>
<dbReference type="EMBL" id="SSNY01000017">
    <property type="protein sequence ID" value="THF54649.1"/>
    <property type="molecule type" value="Genomic_DNA"/>
</dbReference>
<keyword evidence="1" id="KW-0233">DNA recombination</keyword>
<comment type="caution">
    <text evidence="2">The sequence shown here is derived from an EMBL/GenBank/DDBJ whole genome shotgun (WGS) entry which is preliminary data.</text>
</comment>
<reference evidence="2 3" key="1">
    <citation type="submission" date="2019-04" db="EMBL/GenBank/DDBJ databases">
        <title>Mesorhizobium composti sp. nov., isolated from compost.</title>
        <authorList>
            <person name="Lin S.-Y."/>
            <person name="Hameed A."/>
            <person name="Hsieh Y.-T."/>
            <person name="Young C.-C."/>
        </authorList>
    </citation>
    <scope>NUCLEOTIDE SEQUENCE [LARGE SCALE GENOMIC DNA]</scope>
    <source>
        <strain evidence="2 3">CC-YTH430</strain>
    </source>
</reference>
<evidence type="ECO:0000313" key="3">
    <source>
        <dbReference type="Proteomes" id="UP000306441"/>
    </source>
</evidence>
<dbReference type="SUPFAM" id="SSF56349">
    <property type="entry name" value="DNA breaking-rejoining enzymes"/>
    <property type="match status" value="1"/>
</dbReference>
<organism evidence="2 3">
    <name type="scientific">Ollibium composti</name>
    <dbReference type="NCBI Taxonomy" id="2675109"/>
    <lineage>
        <taxon>Bacteria</taxon>
        <taxon>Pseudomonadati</taxon>
        <taxon>Pseudomonadota</taxon>
        <taxon>Alphaproteobacteria</taxon>
        <taxon>Hyphomicrobiales</taxon>
        <taxon>Phyllobacteriaceae</taxon>
        <taxon>Ollibium</taxon>
    </lineage>
</organism>